<comment type="cofactor">
    <cofactor evidence="1">
        <name>Mg(2+)</name>
        <dbReference type="ChEBI" id="CHEBI:18420"/>
    </cofactor>
</comment>
<reference evidence="16 17" key="1">
    <citation type="submission" date="2020-06" db="EMBL/GenBank/DDBJ databases">
        <authorList>
            <person name="Grouzdev D.S."/>
        </authorList>
    </citation>
    <scope>NUCLEOTIDE SEQUENCE [LARGE SCALE GENOMIC DNA]</scope>
    <source>
        <strain evidence="16 17">HO-A22</strain>
    </source>
</reference>
<dbReference type="Pfam" id="PF02776">
    <property type="entry name" value="TPP_enzyme_N"/>
    <property type="match status" value="1"/>
</dbReference>
<dbReference type="InterPro" id="IPR012000">
    <property type="entry name" value="Thiamin_PyroP_enz_cen_dom"/>
</dbReference>
<organism evidence="16 17">
    <name type="scientific">Ensifer oleiphilus</name>
    <dbReference type="NCBI Taxonomy" id="2742698"/>
    <lineage>
        <taxon>Bacteria</taxon>
        <taxon>Pseudomonadati</taxon>
        <taxon>Pseudomonadota</taxon>
        <taxon>Alphaproteobacteria</taxon>
        <taxon>Hyphomicrobiales</taxon>
        <taxon>Rhizobiaceae</taxon>
        <taxon>Sinorhizobium/Ensifer group</taxon>
        <taxon>Ensifer</taxon>
    </lineage>
</organism>
<dbReference type="AlphaFoldDB" id="A0A7Y6Q7E4"/>
<evidence type="ECO:0000256" key="3">
    <source>
        <dbReference type="ARBA" id="ARBA00007812"/>
    </source>
</evidence>
<dbReference type="CDD" id="cd02013">
    <property type="entry name" value="TPP_Xsc_like"/>
    <property type="match status" value="1"/>
</dbReference>
<dbReference type="RefSeq" id="WP_176353857.1">
    <property type="nucleotide sequence ID" value="NZ_JABWDU010000003.1"/>
</dbReference>
<dbReference type="GO" id="GO:0050487">
    <property type="term" value="F:sulfoacetaldehyde acetyltransferase activity"/>
    <property type="evidence" value="ECO:0007669"/>
    <property type="project" value="UniProtKB-UniRule"/>
</dbReference>
<protein>
    <recommendedName>
        <fullName evidence="4 10">Sulfoacetaldehyde acetyltransferase</fullName>
        <ecNumber evidence="4 10">2.3.3.15</ecNumber>
    </recommendedName>
</protein>
<dbReference type="PANTHER" id="PTHR18968:SF13">
    <property type="entry name" value="ACETOLACTATE SYNTHASE CATALYTIC SUBUNIT, MITOCHONDRIAL"/>
    <property type="match status" value="1"/>
</dbReference>
<comment type="cofactor">
    <cofactor evidence="2">
        <name>thiamine diphosphate</name>
        <dbReference type="ChEBI" id="CHEBI:58937"/>
    </cofactor>
</comment>
<evidence type="ECO:0000259" key="15">
    <source>
        <dbReference type="Pfam" id="PF02776"/>
    </source>
</evidence>
<sequence length="591" mass="63896">MKMTTEEAFIKVLQMHGIEHAFGIIGSAMMPVSDLFPKAGITFWDCAHETNAALIADGYTRVTGNMSMAIAQNGPGVTGFVTAVKTAYWNHTPMLLVTPQAANKTIGQGGFQEVDQMALFEEMVCYQEEVRDASRVPEVLNRVIEKAWRGCAPAQINIPRDYWTQVIDVELPSIVRLERPSGGKQAISEAAKLLSEAKFPVILNGAGVVIGGAIAESIALAERLDAPVCCGYQHNDAFPGGHRLAAGPLGYNGSKAAMELIAKADVVLALGTRLNPFSTLPGYGIDYWPKNAAIIQVDINSDRIGLTKKVTVGICGDAKQVASQILEQLSPSAGDSGREERKALIHTTRSAWLQQLSSMDHEDDDPGTEWNASARRRESDRMSPRQAWRAIQAALPKDAIISTDIGNNCAIGNAYPSFEQGRKYLAPGMFGPCGYGFPSIVGAKIGCPDMPVVGFAGDGAFGISMNEMTSIGRAGWPPITMVIFRNFQWGAEKRNTTLWYDNNFVGTELNTNLSYAKVADGCGLKGVTVDTQADLTAALQQALQDQAKGVTTFVEVILNQELGEPFRRDAMKKPVQVAGIERSDMRPQQHV</sequence>
<evidence type="ECO:0000313" key="16">
    <source>
        <dbReference type="EMBL" id="NVD40376.1"/>
    </source>
</evidence>
<proteinExistence type="inferred from homology"/>
<keyword evidence="9 16" id="KW-0012">Acyltransferase</keyword>
<dbReference type="SUPFAM" id="SSF52467">
    <property type="entry name" value="DHS-like NAD/FAD-binding domain"/>
    <property type="match status" value="1"/>
</dbReference>
<evidence type="ECO:0000256" key="8">
    <source>
        <dbReference type="ARBA" id="ARBA00023052"/>
    </source>
</evidence>
<dbReference type="NCBIfam" id="TIGR03457">
    <property type="entry name" value="sulphoacet_xsc"/>
    <property type="match status" value="1"/>
</dbReference>
<dbReference type="Pfam" id="PF00205">
    <property type="entry name" value="TPP_enzyme_M"/>
    <property type="match status" value="1"/>
</dbReference>
<dbReference type="InterPro" id="IPR011766">
    <property type="entry name" value="TPP_enzyme_TPP-bd"/>
</dbReference>
<evidence type="ECO:0000256" key="2">
    <source>
        <dbReference type="ARBA" id="ARBA00001964"/>
    </source>
</evidence>
<dbReference type="InterPro" id="IPR029035">
    <property type="entry name" value="DHS-like_NAD/FAD-binding_dom"/>
</dbReference>
<dbReference type="NCBIfam" id="NF005713">
    <property type="entry name" value="PRK07525.1"/>
    <property type="match status" value="1"/>
</dbReference>
<dbReference type="GO" id="GO:0005948">
    <property type="term" value="C:acetolactate synthase complex"/>
    <property type="evidence" value="ECO:0007669"/>
    <property type="project" value="TreeGrafter"/>
</dbReference>
<evidence type="ECO:0000256" key="6">
    <source>
        <dbReference type="ARBA" id="ARBA00022723"/>
    </source>
</evidence>
<keyword evidence="17" id="KW-1185">Reference proteome</keyword>
<evidence type="ECO:0000256" key="4">
    <source>
        <dbReference type="ARBA" id="ARBA00012971"/>
    </source>
</evidence>
<dbReference type="CDD" id="cd07035">
    <property type="entry name" value="TPP_PYR_POX_like"/>
    <property type="match status" value="1"/>
</dbReference>
<dbReference type="PANTHER" id="PTHR18968">
    <property type="entry name" value="THIAMINE PYROPHOSPHATE ENZYMES"/>
    <property type="match status" value="1"/>
</dbReference>
<evidence type="ECO:0000313" key="17">
    <source>
        <dbReference type="Proteomes" id="UP000520198"/>
    </source>
</evidence>
<dbReference type="EC" id="2.3.3.15" evidence="4 10"/>
<gene>
    <name evidence="16" type="primary">xsc</name>
    <name evidence="16" type="ORF">HT585_16025</name>
</gene>
<evidence type="ECO:0000256" key="11">
    <source>
        <dbReference type="RuleBase" id="RU362132"/>
    </source>
</evidence>
<dbReference type="Gene3D" id="3.40.50.970">
    <property type="match status" value="2"/>
</dbReference>
<dbReference type="GO" id="GO:0000287">
    <property type="term" value="F:magnesium ion binding"/>
    <property type="evidence" value="ECO:0007669"/>
    <property type="project" value="InterPro"/>
</dbReference>
<dbReference type="Gene3D" id="3.40.50.1220">
    <property type="entry name" value="TPP-binding domain"/>
    <property type="match status" value="1"/>
</dbReference>
<dbReference type="GO" id="GO:0019529">
    <property type="term" value="P:taurine catabolic process"/>
    <property type="evidence" value="ECO:0007669"/>
    <property type="project" value="UniProtKB-UniRule"/>
</dbReference>
<dbReference type="GO" id="GO:0030976">
    <property type="term" value="F:thiamine pyrophosphate binding"/>
    <property type="evidence" value="ECO:0007669"/>
    <property type="project" value="InterPro"/>
</dbReference>
<dbReference type="EMBL" id="JABWDU010000003">
    <property type="protein sequence ID" value="NVD40376.1"/>
    <property type="molecule type" value="Genomic_DNA"/>
</dbReference>
<evidence type="ECO:0000259" key="14">
    <source>
        <dbReference type="Pfam" id="PF02775"/>
    </source>
</evidence>
<keyword evidence="6" id="KW-0479">Metal-binding</keyword>
<dbReference type="SUPFAM" id="SSF52518">
    <property type="entry name" value="Thiamin diphosphate-binding fold (THDP-binding)"/>
    <property type="match status" value="2"/>
</dbReference>
<comment type="caution">
    <text evidence="16">The sequence shown here is derived from an EMBL/GenBank/DDBJ whole genome shotgun (WGS) entry which is preliminary data.</text>
</comment>
<feature type="region of interest" description="Disordered" evidence="12">
    <location>
        <begin position="356"/>
        <end position="385"/>
    </location>
</feature>
<comment type="similarity">
    <text evidence="3 11">Belongs to the TPP enzyme family.</text>
</comment>
<evidence type="ECO:0000256" key="12">
    <source>
        <dbReference type="SAM" id="MobiDB-lite"/>
    </source>
</evidence>
<accession>A0A7Y6Q7E4</accession>
<evidence type="ECO:0000256" key="5">
    <source>
        <dbReference type="ARBA" id="ARBA00022679"/>
    </source>
</evidence>
<feature type="domain" description="Thiamine pyrophosphate enzyme N-terminal TPP-binding" evidence="15">
    <location>
        <begin position="3"/>
        <end position="119"/>
    </location>
</feature>
<dbReference type="GO" id="GO:0009097">
    <property type="term" value="P:isoleucine biosynthetic process"/>
    <property type="evidence" value="ECO:0007669"/>
    <property type="project" value="TreeGrafter"/>
</dbReference>
<dbReference type="GO" id="GO:0050660">
    <property type="term" value="F:flavin adenine dinucleotide binding"/>
    <property type="evidence" value="ECO:0007669"/>
    <property type="project" value="TreeGrafter"/>
</dbReference>
<dbReference type="PROSITE" id="PS00187">
    <property type="entry name" value="TPP_ENZYMES"/>
    <property type="match status" value="1"/>
</dbReference>
<dbReference type="InterPro" id="IPR000399">
    <property type="entry name" value="TPP-bd_CS"/>
</dbReference>
<dbReference type="InterPro" id="IPR045229">
    <property type="entry name" value="TPP_enz"/>
</dbReference>
<dbReference type="InterPro" id="IPR012001">
    <property type="entry name" value="Thiamin_PyroP_enz_TPP-bd_dom"/>
</dbReference>
<evidence type="ECO:0000256" key="1">
    <source>
        <dbReference type="ARBA" id="ARBA00001946"/>
    </source>
</evidence>
<keyword evidence="8 11" id="KW-0786">Thiamine pyrophosphate</keyword>
<feature type="domain" description="Thiamine pyrophosphate enzyme central" evidence="13">
    <location>
        <begin position="187"/>
        <end position="324"/>
    </location>
</feature>
<evidence type="ECO:0000256" key="9">
    <source>
        <dbReference type="ARBA" id="ARBA00023315"/>
    </source>
</evidence>
<dbReference type="FunFam" id="3.40.50.970:FF:000107">
    <property type="entry name" value="Sulfoacetaldehyde acetyltransferase Xsc"/>
    <property type="match status" value="1"/>
</dbReference>
<feature type="domain" description="Thiamine pyrophosphate enzyme TPP-binding" evidence="14">
    <location>
        <begin position="404"/>
        <end position="556"/>
    </location>
</feature>
<dbReference type="InterPro" id="IPR017820">
    <property type="entry name" value="Sulphoacetald_Actrfrase"/>
</dbReference>
<keyword evidence="7" id="KW-0460">Magnesium</keyword>
<dbReference type="InterPro" id="IPR029061">
    <property type="entry name" value="THDP-binding"/>
</dbReference>
<evidence type="ECO:0000256" key="10">
    <source>
        <dbReference type="NCBIfam" id="TIGR03457"/>
    </source>
</evidence>
<dbReference type="Proteomes" id="UP000520198">
    <property type="component" value="Unassembled WGS sequence"/>
</dbReference>
<evidence type="ECO:0000256" key="7">
    <source>
        <dbReference type="ARBA" id="ARBA00022842"/>
    </source>
</evidence>
<dbReference type="GO" id="GO:0009099">
    <property type="term" value="P:L-valine biosynthetic process"/>
    <property type="evidence" value="ECO:0007669"/>
    <property type="project" value="TreeGrafter"/>
</dbReference>
<name>A0A7Y6Q7E4_9HYPH</name>
<dbReference type="Pfam" id="PF02775">
    <property type="entry name" value="TPP_enzyme_C"/>
    <property type="match status" value="1"/>
</dbReference>
<keyword evidence="5 16" id="KW-0808">Transferase</keyword>
<dbReference type="GO" id="GO:0003984">
    <property type="term" value="F:acetolactate synthase activity"/>
    <property type="evidence" value="ECO:0007669"/>
    <property type="project" value="TreeGrafter"/>
</dbReference>
<evidence type="ECO:0000259" key="13">
    <source>
        <dbReference type="Pfam" id="PF00205"/>
    </source>
</evidence>